<evidence type="ECO:0008006" key="3">
    <source>
        <dbReference type="Google" id="ProtNLM"/>
    </source>
</evidence>
<keyword evidence="2" id="KW-1185">Reference proteome</keyword>
<name>A0ABY3ZDG8_STRRM</name>
<dbReference type="EMBL" id="CP094298">
    <property type="protein sequence ID" value="UNZ08173.1"/>
    <property type="molecule type" value="Genomic_DNA"/>
</dbReference>
<dbReference type="Proteomes" id="UP000829494">
    <property type="component" value="Chromosome"/>
</dbReference>
<sequence>MVAAVALALQPGTAWATRGLFTYTPPPVEEALQAPRVGTCYAMEGDGPVENQTRYEAQLFRGANCSGLEGVLQPGQRQRNAVFSSVRFVGHGSAGGYFSYSLAPLREVLANPQADRCIDIRGEGHAANRTDKVVLLFTRPGCPGTADAKIYANEQVSHSRFESVEFVS</sequence>
<evidence type="ECO:0000313" key="1">
    <source>
        <dbReference type="EMBL" id="UNZ08173.1"/>
    </source>
</evidence>
<gene>
    <name evidence="1" type="ORF">SRIMR7_39070</name>
</gene>
<evidence type="ECO:0000313" key="2">
    <source>
        <dbReference type="Proteomes" id="UP000829494"/>
    </source>
</evidence>
<proteinExistence type="predicted"/>
<accession>A0ABY3ZDG8</accession>
<organism evidence="1 2">
    <name type="scientific">Streptomyces rimosus subsp. rimosus</name>
    <dbReference type="NCBI Taxonomy" id="132474"/>
    <lineage>
        <taxon>Bacteria</taxon>
        <taxon>Bacillati</taxon>
        <taxon>Actinomycetota</taxon>
        <taxon>Actinomycetes</taxon>
        <taxon>Kitasatosporales</taxon>
        <taxon>Streptomycetaceae</taxon>
        <taxon>Streptomyces</taxon>
    </lineage>
</organism>
<protein>
    <recommendedName>
        <fullName evidence="3">Secreted protein</fullName>
    </recommendedName>
</protein>
<reference evidence="1 2" key="1">
    <citation type="submission" date="2022-03" db="EMBL/GenBank/DDBJ databases">
        <title>Complete genome of Streptomyces rimosus ssp. rimosus R7 (=ATCC 10970).</title>
        <authorList>
            <person name="Beganovic S."/>
            <person name="Ruckert C."/>
            <person name="Busche T."/>
            <person name="Kalinowski J."/>
            <person name="Wittmann C."/>
        </authorList>
    </citation>
    <scope>NUCLEOTIDE SEQUENCE [LARGE SCALE GENOMIC DNA]</scope>
    <source>
        <strain evidence="1 2">R7</strain>
    </source>
</reference>